<keyword evidence="2" id="KW-1185">Reference proteome</keyword>
<reference evidence="1" key="1">
    <citation type="submission" date="2010-02" db="EMBL/GenBank/DDBJ databases">
        <title>Complete sequence of Aciduliprofundum boonei T469.</title>
        <authorList>
            <consortium name="US DOE Joint Genome Institute"/>
            <person name="Lucas S."/>
            <person name="Copeland A."/>
            <person name="Lapidus A."/>
            <person name="Cheng J.-F."/>
            <person name="Bruce D."/>
            <person name="Goodwin L."/>
            <person name="Pitluck S."/>
            <person name="Saunders E."/>
            <person name="Detter J.C."/>
            <person name="Han C."/>
            <person name="Tapia R."/>
            <person name="Land M."/>
            <person name="Hauser L."/>
            <person name="Kyrpides N."/>
            <person name="Mikhailova N."/>
            <person name="Flores G."/>
            <person name="Reysenbach A.-L."/>
            <person name="Woyke T."/>
        </authorList>
    </citation>
    <scope>NUCLEOTIDE SEQUENCE</scope>
    <source>
        <strain evidence="1">T469</strain>
    </source>
</reference>
<dbReference type="InterPro" id="IPR005133">
    <property type="entry name" value="PhaG_MnhG_YufB"/>
</dbReference>
<dbReference type="PANTHER" id="PTHR34703">
    <property type="entry name" value="ANTIPORTER SUBUNIT MNHG2-RELATED"/>
    <property type="match status" value="1"/>
</dbReference>
<dbReference type="GeneID" id="8827326"/>
<dbReference type="OrthoDB" id="19138at2157"/>
<name>B5IAN9_ACIB4</name>
<dbReference type="PANTHER" id="PTHR34703:SF1">
    <property type="entry name" value="ANTIPORTER SUBUNIT MNHG2-RELATED"/>
    <property type="match status" value="1"/>
</dbReference>
<protein>
    <submittedName>
        <fullName evidence="1">Monovalent cation/proton antiporter, MnhG/PhaG subunit</fullName>
    </submittedName>
</protein>
<dbReference type="HOGENOM" id="CLU_121334_0_0_2"/>
<dbReference type="RefSeq" id="WP_008082162.1">
    <property type="nucleotide sequence ID" value="NC_013926.1"/>
</dbReference>
<evidence type="ECO:0000313" key="1">
    <source>
        <dbReference type="EMBL" id="ADD08195.1"/>
    </source>
</evidence>
<dbReference type="Proteomes" id="UP000001400">
    <property type="component" value="Chromosome"/>
</dbReference>
<dbReference type="GO" id="GO:0015385">
    <property type="term" value="F:sodium:proton antiporter activity"/>
    <property type="evidence" value="ECO:0007669"/>
    <property type="project" value="TreeGrafter"/>
</dbReference>
<dbReference type="EMBL" id="CP001941">
    <property type="protein sequence ID" value="ADD08195.1"/>
    <property type="molecule type" value="Genomic_DNA"/>
</dbReference>
<organism evidence="1 2">
    <name type="scientific">Aciduliprofundum boonei (strain DSM 19572 / T469)</name>
    <dbReference type="NCBI Taxonomy" id="439481"/>
    <lineage>
        <taxon>Archaea</taxon>
        <taxon>Methanobacteriati</taxon>
        <taxon>Thermoplasmatota</taxon>
        <taxon>DHVE2 group</taxon>
        <taxon>Candidatus Aciduliprofundum</taxon>
    </lineage>
</organism>
<proteinExistence type="predicted"/>
<evidence type="ECO:0000313" key="2">
    <source>
        <dbReference type="Proteomes" id="UP000001400"/>
    </source>
</evidence>
<sequence>MSNVILLILQIIGYIFISIGTFFLLLASIGLLRMPDVYNRMQTATKATTLGALSVLVGIGLIDLGWLPKSLIIAAFIVLTAPIGASALARASYKHGVKLWEGSVVDKYKEEKEED</sequence>
<dbReference type="NCBIfam" id="NF009314">
    <property type="entry name" value="PRK12674.1-2"/>
    <property type="match status" value="1"/>
</dbReference>
<dbReference type="KEGG" id="abi:Aboo_0384"/>
<dbReference type="AlphaFoldDB" id="B5IAN9"/>
<gene>
    <name evidence="1" type="ordered locus">Aboo_0384</name>
</gene>
<dbReference type="Pfam" id="PF03334">
    <property type="entry name" value="PhaG_MnhG_YufB"/>
    <property type="match status" value="1"/>
</dbReference>
<accession>B5IAN9</accession>
<dbReference type="STRING" id="439481.Aboo_0384"/>
<dbReference type="eggNOG" id="arCOG03082">
    <property type="taxonomic scope" value="Archaea"/>
</dbReference>
<dbReference type="NCBIfam" id="TIGR01300">
    <property type="entry name" value="CPA3_mnhG_phaG"/>
    <property type="match status" value="1"/>
</dbReference>